<protein>
    <submittedName>
        <fullName evidence="1">UDP-N-acetylglucosamine transferase subunit ALG14</fullName>
    </submittedName>
</protein>
<keyword evidence="2" id="KW-1185">Reference proteome</keyword>
<evidence type="ECO:0000313" key="1">
    <source>
        <dbReference type="EMBL" id="MCX8998431.1"/>
    </source>
</evidence>
<keyword evidence="1" id="KW-0808">Transferase</keyword>
<organism evidence="1 2">
    <name type="scientific">Ectorhizobium quercum</name>
    <dbReference type="NCBI Taxonomy" id="2965071"/>
    <lineage>
        <taxon>Bacteria</taxon>
        <taxon>Pseudomonadati</taxon>
        <taxon>Pseudomonadota</taxon>
        <taxon>Alphaproteobacteria</taxon>
        <taxon>Hyphomicrobiales</taxon>
        <taxon>Rhizobiaceae</taxon>
        <taxon>Ectorhizobium</taxon>
    </lineage>
</organism>
<dbReference type="Gene3D" id="3.40.50.2000">
    <property type="entry name" value="Glycogen Phosphorylase B"/>
    <property type="match status" value="1"/>
</dbReference>
<dbReference type="EMBL" id="JANFPI010000004">
    <property type="protein sequence ID" value="MCX8998431.1"/>
    <property type="molecule type" value="Genomic_DNA"/>
</dbReference>
<dbReference type="GO" id="GO:0016740">
    <property type="term" value="F:transferase activity"/>
    <property type="evidence" value="ECO:0007669"/>
    <property type="project" value="UniProtKB-KW"/>
</dbReference>
<dbReference type="AlphaFoldDB" id="A0AAE3N1W9"/>
<dbReference type="Proteomes" id="UP001208771">
    <property type="component" value="Unassembled WGS sequence"/>
</dbReference>
<dbReference type="InterPro" id="IPR013969">
    <property type="entry name" value="Oligosacch_biosynth_Alg14"/>
</dbReference>
<proteinExistence type="predicted"/>
<dbReference type="RefSeq" id="WP_306412206.1">
    <property type="nucleotide sequence ID" value="NZ_JANFPI010000004.1"/>
</dbReference>
<dbReference type="GO" id="GO:0006488">
    <property type="term" value="P:dolichol-linked oligosaccharide biosynthetic process"/>
    <property type="evidence" value="ECO:0007669"/>
    <property type="project" value="InterPro"/>
</dbReference>
<evidence type="ECO:0000313" key="2">
    <source>
        <dbReference type="Proteomes" id="UP001208771"/>
    </source>
</evidence>
<comment type="caution">
    <text evidence="1">The sequence shown here is derived from an EMBL/GenBank/DDBJ whole genome shotgun (WGS) entry which is preliminary data.</text>
</comment>
<reference evidence="1" key="1">
    <citation type="submission" date="2022-07" db="EMBL/GenBank/DDBJ databases">
        <title>Ectorhizobium quercum gen.nov., sp. nov.</title>
        <authorList>
            <person name="Ma T."/>
            <person name="Li Y."/>
        </authorList>
    </citation>
    <scope>NUCLEOTIDE SEQUENCE</scope>
    <source>
        <strain evidence="1">BDR2-2</strain>
    </source>
</reference>
<name>A0AAE3N1W9_9HYPH</name>
<gene>
    <name evidence="1" type="ORF">NOF55_15055</name>
</gene>
<accession>A0AAE3N1W9</accession>
<sequence>MSEICPPEKTLFVTTDPELLRAAGKENGIVVGDCNRNEPLETAKTFLQCAKIVFLHRPKVIISTGAAPGLLCLALGKFIGAKRIWIDSFANVEQLSLSGQMAKYVADIWLTQWEHLSRPEGPRYIGELL</sequence>
<dbReference type="Pfam" id="PF08660">
    <property type="entry name" value="Alg14"/>
    <property type="match status" value="1"/>
</dbReference>